<feature type="transmembrane region" description="Helical" evidence="1">
    <location>
        <begin position="37"/>
        <end position="59"/>
    </location>
</feature>
<evidence type="ECO:0000313" key="3">
    <source>
        <dbReference type="WBParaSite" id="MBELARI_LOCUS2223"/>
    </source>
</evidence>
<dbReference type="AlphaFoldDB" id="A0AAF3F8G3"/>
<keyword evidence="1" id="KW-0472">Membrane</keyword>
<organism evidence="2 3">
    <name type="scientific">Mesorhabditis belari</name>
    <dbReference type="NCBI Taxonomy" id="2138241"/>
    <lineage>
        <taxon>Eukaryota</taxon>
        <taxon>Metazoa</taxon>
        <taxon>Ecdysozoa</taxon>
        <taxon>Nematoda</taxon>
        <taxon>Chromadorea</taxon>
        <taxon>Rhabditida</taxon>
        <taxon>Rhabditina</taxon>
        <taxon>Rhabditomorpha</taxon>
        <taxon>Rhabditoidea</taxon>
        <taxon>Rhabditidae</taxon>
        <taxon>Mesorhabditinae</taxon>
        <taxon>Mesorhabditis</taxon>
    </lineage>
</organism>
<reference evidence="3" key="1">
    <citation type="submission" date="2024-02" db="UniProtKB">
        <authorList>
            <consortium name="WormBaseParasite"/>
        </authorList>
    </citation>
    <scope>IDENTIFICATION</scope>
</reference>
<accession>A0AAF3F8G3</accession>
<evidence type="ECO:0000313" key="2">
    <source>
        <dbReference type="Proteomes" id="UP000887575"/>
    </source>
</evidence>
<dbReference type="WBParaSite" id="MBELARI_LOCUS2223">
    <property type="protein sequence ID" value="MBELARI_LOCUS2223"/>
    <property type="gene ID" value="MBELARI_LOCUS2223"/>
</dbReference>
<keyword evidence="1" id="KW-1133">Transmembrane helix</keyword>
<dbReference type="Proteomes" id="UP000887575">
    <property type="component" value="Unassembled WGS sequence"/>
</dbReference>
<protein>
    <submittedName>
        <fullName evidence="3">Uncharacterized protein</fullName>
    </submittedName>
</protein>
<evidence type="ECO:0000256" key="1">
    <source>
        <dbReference type="SAM" id="Phobius"/>
    </source>
</evidence>
<name>A0AAF3F8G3_9BILA</name>
<keyword evidence="1" id="KW-0812">Transmembrane</keyword>
<keyword evidence="2" id="KW-1185">Reference proteome</keyword>
<sequence length="73" mass="7515">MCGGTFHATTAAKIFAVYQFSLVSSFLPSTFGLSAPINLVVALVLSSLVLATSAGLGAFTSSSSPIPHREVLR</sequence>
<proteinExistence type="predicted"/>